<dbReference type="EMBL" id="JACIDE010000040">
    <property type="protein sequence ID" value="MBB4075604.1"/>
    <property type="molecule type" value="Genomic_DNA"/>
</dbReference>
<keyword evidence="3" id="KW-1185">Reference proteome</keyword>
<dbReference type="InterPro" id="IPR029060">
    <property type="entry name" value="PIN-like_dom_sf"/>
</dbReference>
<dbReference type="InterPro" id="IPR002716">
    <property type="entry name" value="PIN_dom"/>
</dbReference>
<comment type="caution">
    <text evidence="2">The sequence shown here is derived from an EMBL/GenBank/DDBJ whole genome shotgun (WGS) entry which is preliminary data.</text>
</comment>
<feature type="domain" description="PIN" evidence="1">
    <location>
        <begin position="7"/>
        <end position="129"/>
    </location>
</feature>
<sequence length="138" mass="15665">MARKLWIDTNVITRIITGDPKALAEEVGEMLQKVEAGELILRLTPLVIAECCWVLASFYEADPKDISDALLKFTNSIGVETEEKSVVQQALRDYAEKNVDFIDAYIAAHAKANPPEDVVTWDKHFKRLDIRHDRPGNW</sequence>
<dbReference type="Proteomes" id="UP000559598">
    <property type="component" value="Unassembled WGS sequence"/>
</dbReference>
<organism evidence="2 3">
    <name type="scientific">Anoxybacteroides voinovskiense</name>
    <dbReference type="NCBI Taxonomy" id="230470"/>
    <lineage>
        <taxon>Bacteria</taxon>
        <taxon>Bacillati</taxon>
        <taxon>Bacillota</taxon>
        <taxon>Bacilli</taxon>
        <taxon>Bacillales</taxon>
        <taxon>Anoxybacillaceae</taxon>
        <taxon>Anoxybacteroides</taxon>
    </lineage>
</organism>
<reference evidence="2 3" key="1">
    <citation type="submission" date="2020-08" db="EMBL/GenBank/DDBJ databases">
        <title>Genomic Encyclopedia of Type Strains, Phase IV (KMG-IV): sequencing the most valuable type-strain genomes for metagenomic binning, comparative biology and taxonomic classification.</title>
        <authorList>
            <person name="Goeker M."/>
        </authorList>
    </citation>
    <scope>NUCLEOTIDE SEQUENCE [LARGE SCALE GENOMIC DNA]</scope>
    <source>
        <strain evidence="2 3">DSM 17075</strain>
    </source>
</reference>
<dbReference type="SUPFAM" id="SSF88723">
    <property type="entry name" value="PIN domain-like"/>
    <property type="match status" value="1"/>
</dbReference>
<dbReference type="Pfam" id="PF01850">
    <property type="entry name" value="PIN"/>
    <property type="match status" value="1"/>
</dbReference>
<protein>
    <submittedName>
        <fullName evidence="2">Putative nucleic acid-binding protein</fullName>
    </submittedName>
</protein>
<evidence type="ECO:0000313" key="3">
    <source>
        <dbReference type="Proteomes" id="UP000559598"/>
    </source>
</evidence>
<dbReference type="Gene3D" id="3.40.50.1010">
    <property type="entry name" value="5'-nuclease"/>
    <property type="match status" value="1"/>
</dbReference>
<accession>A0A840DR98</accession>
<dbReference type="RefSeq" id="WP_183186075.1">
    <property type="nucleotide sequence ID" value="NZ_BMNP01000041.1"/>
</dbReference>
<proteinExistence type="predicted"/>
<dbReference type="AlphaFoldDB" id="A0A840DR98"/>
<evidence type="ECO:0000313" key="2">
    <source>
        <dbReference type="EMBL" id="MBB4075604.1"/>
    </source>
</evidence>
<evidence type="ECO:0000259" key="1">
    <source>
        <dbReference type="Pfam" id="PF01850"/>
    </source>
</evidence>
<gene>
    <name evidence="2" type="ORF">GGR02_003456</name>
</gene>
<name>A0A840DR98_9BACL</name>